<keyword evidence="3" id="KW-0963">Cytoplasm</keyword>
<reference evidence="8" key="1">
    <citation type="submission" date="2016-04" db="EMBL/GenBank/DDBJ databases">
        <authorList>
            <person name="Nguyen H.D."/>
            <person name="Samba Siva P."/>
            <person name="Cullis J."/>
            <person name="Levesque C.A."/>
            <person name="Hambleton S."/>
        </authorList>
    </citation>
    <scope>NUCLEOTIDE SEQUENCE</scope>
    <source>
        <strain evidence="8">DAOMC 236416</strain>
    </source>
</reference>
<dbReference type="InterPro" id="IPR007259">
    <property type="entry name" value="GCP"/>
</dbReference>
<feature type="region of interest" description="Disordered" evidence="6">
    <location>
        <begin position="536"/>
        <end position="572"/>
    </location>
</feature>
<feature type="region of interest" description="Disordered" evidence="6">
    <location>
        <begin position="60"/>
        <end position="79"/>
    </location>
</feature>
<evidence type="ECO:0000313" key="9">
    <source>
        <dbReference type="Proteomes" id="UP000077521"/>
    </source>
</evidence>
<dbReference type="EMBL" id="LWDF02000609">
    <property type="protein sequence ID" value="KAE8244638.1"/>
    <property type="molecule type" value="Genomic_DNA"/>
</dbReference>
<dbReference type="Proteomes" id="UP000077521">
    <property type="component" value="Unassembled WGS sequence"/>
</dbReference>
<organism evidence="8 9">
    <name type="scientific">Tilletia indica</name>
    <dbReference type="NCBI Taxonomy" id="43049"/>
    <lineage>
        <taxon>Eukaryota</taxon>
        <taxon>Fungi</taxon>
        <taxon>Dikarya</taxon>
        <taxon>Basidiomycota</taxon>
        <taxon>Ustilaginomycotina</taxon>
        <taxon>Exobasidiomycetes</taxon>
        <taxon>Tilletiales</taxon>
        <taxon>Tilletiaceae</taxon>
        <taxon>Tilletia</taxon>
    </lineage>
</organism>
<sequence>MLANLQNHAHTLDDPLRFNTLPNEFPRSLDFFQLQPLPTLPPAFQISLLPEPRLQLRALHQQTSPAQEEAPARTTSDAAAAEATVNLPTTTTSDQPIPAHTALTQILDLVTSQTTSPLFEWNQPSLRFQWRPPPAKKQRRNQPAPPPEAAPIQIRGLSPATTLSTSRPFLKTATLIRRTSAVLDALVVNSGSAGSSGELPREAHALIYALRHVLDWLRRELIEWHDRHTAQQHHAFDASSALEKEEDNSNIIDSNTRALLIISEAAHGLQTCELILDAISELLNCPFTKQPPFRPLPGLNLLPTPDRPTKNLVDLSSNPGALLSHIYAHASASFTTSPSLLVRGTMAWILEHTTRAWRQDLSLWIGWPLPAHVGAAAGLRLPIALDLEGGRGKAVREPWCGAQVEQEKDERGELDTGYVLRPARIPSFLSLSTARQLLEAGRALHLLHTATDGQHPLFHLQQRSRPDSNSTSIRPFPSKRNIPTATAAAAILPVPTWTFGADAKAARMHALDGVLLAATNAGARWVYQGKRKRVADAGGTMSSRPSGTHLQGLSSWMEGLSHGGGGGGGRSNAVSVVGRPRHSSLRLFPSRSVEVLPPLPVDAPMKVQEAKRRDQVERVDPDENGDGDDDNDAELRLEKAIRLFDALPGLHLGDEAQGDGRVMKVNEGTISLVDYLAAFCKAAANEVEEEDQFPSFVSEVQASKPTEEGEDFYRINTVTSASFDLDAATRQTLLQPLLAWSRTINASLVSVFFRDLAVDLYLATCQRFLLLGSEAFRTRLVGVLFDDASEGRGGVDEDRFRARGKSGRVRQAGGIGLSVRLTSSSSWPPSGSELSVSLNLAVAETLAESKASHARVMASSRPLLSLSSLHAAEAALHDLDQRLSFSVIEMQAEKPRSIHALDWLTLTFTPPPLISPLLQAHASACYQRLFNFLLRILRVQTVLRGLAKSTLLLSRSGNTTSSRKSSKLHPPPPPASSTSVASLLFTHDPLLSAALHSFRFEAQHVVNALATYVADVAIGLPWTRFQKRLRQLARGAGAGAGAAPRGTTARGGGGMAGKGVLPSEVGDLDDDDGSSVWTGAGEDDEVDDDDGEEEEEEEEEEEGGERNEETFQLFNVFSLSRYHERVLDRMLQACFLKQRFRGIMKIINDLFQLILDLGQLIQDVESPNEANDKANSEASAYPVRERFYTLQARWKSRYGLLAQSLRLVHLHSRSTHAHQSGVGEGARTDFEQALAAATDLDTSSAVPAPAATTTTGSAGERGQPNVADVEMRRLEAEEELDLRALEDVEGRREQVSTAGVLLNLLALPSL</sequence>
<feature type="domain" description="Gamma tubulin complex component C-terminal" evidence="7">
    <location>
        <begin position="763"/>
        <end position="1211"/>
    </location>
</feature>
<dbReference type="InterPro" id="IPR042241">
    <property type="entry name" value="GCP_C_sf"/>
</dbReference>
<evidence type="ECO:0000256" key="2">
    <source>
        <dbReference type="ARBA" id="ARBA00010337"/>
    </source>
</evidence>
<feature type="compositionally biased region" description="Low complexity" evidence="6">
    <location>
        <begin position="1242"/>
        <end position="1258"/>
    </location>
</feature>
<feature type="region of interest" description="Disordered" evidence="6">
    <location>
        <begin position="128"/>
        <end position="155"/>
    </location>
</feature>
<feature type="compositionally biased region" description="Acidic residues" evidence="6">
    <location>
        <begin position="622"/>
        <end position="632"/>
    </location>
</feature>
<evidence type="ECO:0000256" key="3">
    <source>
        <dbReference type="ARBA" id="ARBA00022490"/>
    </source>
</evidence>
<comment type="similarity">
    <text evidence="2">Belongs to the TUBGCP family.</text>
</comment>
<dbReference type="GO" id="GO:0000922">
    <property type="term" value="C:spindle pole"/>
    <property type="evidence" value="ECO:0007669"/>
    <property type="project" value="InterPro"/>
</dbReference>
<protein>
    <recommendedName>
        <fullName evidence="7">Gamma tubulin complex component C-terminal domain-containing protein</fullName>
    </recommendedName>
</protein>
<comment type="subcellular location">
    <subcellularLocation>
        <location evidence="1">Cytoplasm</location>
        <location evidence="1">Cytoskeleton</location>
    </subcellularLocation>
</comment>
<feature type="compositionally biased region" description="Basic and acidic residues" evidence="6">
    <location>
        <begin position="608"/>
        <end position="621"/>
    </location>
</feature>
<dbReference type="GO" id="GO:0051225">
    <property type="term" value="P:spindle assembly"/>
    <property type="evidence" value="ECO:0007669"/>
    <property type="project" value="TreeGrafter"/>
</dbReference>
<accession>A0A177TM29</accession>
<dbReference type="Pfam" id="PF04130">
    <property type="entry name" value="GCP_C_terminal"/>
    <property type="match status" value="1"/>
</dbReference>
<dbReference type="GO" id="GO:0043015">
    <property type="term" value="F:gamma-tubulin binding"/>
    <property type="evidence" value="ECO:0007669"/>
    <property type="project" value="InterPro"/>
</dbReference>
<dbReference type="GO" id="GO:0000278">
    <property type="term" value="P:mitotic cell cycle"/>
    <property type="evidence" value="ECO:0007669"/>
    <property type="project" value="TreeGrafter"/>
</dbReference>
<dbReference type="GO" id="GO:0051011">
    <property type="term" value="F:microtubule minus-end binding"/>
    <property type="evidence" value="ECO:0007669"/>
    <property type="project" value="TreeGrafter"/>
</dbReference>
<evidence type="ECO:0000256" key="5">
    <source>
        <dbReference type="ARBA" id="ARBA00023212"/>
    </source>
</evidence>
<dbReference type="Gene3D" id="1.20.120.1900">
    <property type="entry name" value="Gamma-tubulin complex, C-terminal domain"/>
    <property type="match status" value="1"/>
</dbReference>
<dbReference type="GO" id="GO:0031122">
    <property type="term" value="P:cytoplasmic microtubule organization"/>
    <property type="evidence" value="ECO:0007669"/>
    <property type="project" value="TreeGrafter"/>
</dbReference>
<dbReference type="GO" id="GO:0005816">
    <property type="term" value="C:spindle pole body"/>
    <property type="evidence" value="ECO:0007669"/>
    <property type="project" value="UniProtKB-ARBA"/>
</dbReference>
<dbReference type="GO" id="GO:0005874">
    <property type="term" value="C:microtubule"/>
    <property type="evidence" value="ECO:0007669"/>
    <property type="project" value="UniProtKB-KW"/>
</dbReference>
<feature type="region of interest" description="Disordered" evidence="6">
    <location>
        <begin position="1241"/>
        <end position="1266"/>
    </location>
</feature>
<evidence type="ECO:0000256" key="4">
    <source>
        <dbReference type="ARBA" id="ARBA00022701"/>
    </source>
</evidence>
<feature type="compositionally biased region" description="Polar residues" evidence="6">
    <location>
        <begin position="540"/>
        <end position="554"/>
    </location>
</feature>
<dbReference type="GO" id="GO:0007020">
    <property type="term" value="P:microtubule nucleation"/>
    <property type="evidence" value="ECO:0007669"/>
    <property type="project" value="InterPro"/>
</dbReference>
<gene>
    <name evidence="8" type="ORF">A4X13_0g6414</name>
</gene>
<feature type="region of interest" description="Disordered" evidence="6">
    <location>
        <begin position="605"/>
        <end position="632"/>
    </location>
</feature>
<feature type="region of interest" description="Disordered" evidence="6">
    <location>
        <begin position="956"/>
        <end position="979"/>
    </location>
</feature>
<proteinExistence type="inferred from homology"/>
<reference evidence="8" key="2">
    <citation type="journal article" date="2019" name="IMA Fungus">
        <title>Genome sequencing and comparison of five Tilletia species to identify candidate genes for the detection of regulated species infecting wheat.</title>
        <authorList>
            <person name="Nguyen H.D.T."/>
            <person name="Sultana T."/>
            <person name="Kesanakurti P."/>
            <person name="Hambleton S."/>
        </authorList>
    </citation>
    <scope>NUCLEOTIDE SEQUENCE</scope>
    <source>
        <strain evidence="8">DAOMC 236416</strain>
    </source>
</reference>
<feature type="compositionally biased region" description="Acidic residues" evidence="6">
    <location>
        <begin position="1081"/>
        <end position="1103"/>
    </location>
</feature>
<keyword evidence="9" id="KW-1185">Reference proteome</keyword>
<dbReference type="PANTHER" id="PTHR19302:SF70">
    <property type="entry name" value="GAMMA-TUBULIN COMPLEX COMPONENT 6"/>
    <property type="match status" value="1"/>
</dbReference>
<feature type="region of interest" description="Disordered" evidence="6">
    <location>
        <begin position="1036"/>
        <end position="1107"/>
    </location>
</feature>
<comment type="caution">
    <text evidence="8">The sequence shown here is derived from an EMBL/GenBank/DDBJ whole genome shotgun (WGS) entry which is preliminary data.</text>
</comment>
<keyword evidence="5" id="KW-0206">Cytoskeleton</keyword>
<dbReference type="GO" id="GO:0051321">
    <property type="term" value="P:meiotic cell cycle"/>
    <property type="evidence" value="ECO:0007669"/>
    <property type="project" value="TreeGrafter"/>
</dbReference>
<dbReference type="InterPro" id="IPR040457">
    <property type="entry name" value="GCP_C"/>
</dbReference>
<feature type="compositionally biased region" description="Gly residues" evidence="6">
    <location>
        <begin position="561"/>
        <end position="570"/>
    </location>
</feature>
<evidence type="ECO:0000313" key="8">
    <source>
        <dbReference type="EMBL" id="KAE8244638.1"/>
    </source>
</evidence>
<evidence type="ECO:0000259" key="7">
    <source>
        <dbReference type="Pfam" id="PF04130"/>
    </source>
</evidence>
<keyword evidence="4" id="KW-0493">Microtubule</keyword>
<dbReference type="GO" id="GO:0000930">
    <property type="term" value="C:gamma-tubulin complex"/>
    <property type="evidence" value="ECO:0007669"/>
    <property type="project" value="TreeGrafter"/>
</dbReference>
<dbReference type="PANTHER" id="PTHR19302">
    <property type="entry name" value="GAMMA TUBULIN COMPLEX PROTEIN"/>
    <property type="match status" value="1"/>
</dbReference>
<evidence type="ECO:0000256" key="6">
    <source>
        <dbReference type="SAM" id="MobiDB-lite"/>
    </source>
</evidence>
<evidence type="ECO:0000256" key="1">
    <source>
        <dbReference type="ARBA" id="ARBA00004245"/>
    </source>
</evidence>
<name>A0A177TM29_9BASI</name>